<sequence>MNLVVLISMWCFLDFIKVRCILATTSFSTAGTTTPISVTTEQPIITTISTAETTVSSAGTLEVTSTDSSNLQPPVSTSTSLSYTLFPTATTTTSPPNETTSGTPMTPNNEVTNTTSTTAPDSSIMVDADIGTESTTTATSTLVDTYSTTDVPIIYIPYTTTSSATEPSTTTSSPTEINDSSSGPTTATHEASNQYTVPMTVSNVITASTLLPLTCSSLSPTTETTEEIPITTNTGNVLYKRSMTDISITVQPRLLFNDEFGSDGQIFKKPKLELSCHMNGNLPDDVHFTVFWYVNDICLVSKGPVLLSNINDTNLVEDELIERGHKLNINIRCVVIINGGYFKNKAVSSLQFWLGIRVLNPTVKIIQGKKATIQLQPTFPFGCSSKVTDINKQDRCLILIYVFDPYDTNTCESNSISVQESQPCGIEIPGFYYHEWTEGEIYDNVIDVVITTKGKIDYYPGRQVFVLKLLIIGTGMNDIMHGNYLSDITVISTLVTAWQAKICYAYVDPHMRSFDGRYYENQNLGVFVMYRHKSNKQEVQMKTKQCNSFATCACSVAVRAGGDIFLIDLCRSPEIINQVSCKENILHVRQISSYWYQIYMPLGTMVSVIIHNWWGYESTLSLDIHPSVRDVDETQGLCGVLNDNEGDDFMTPSGSIEIDNNVFSISWRIDDAESYFNPVNHDPDLSQMWQQGSVFCFCADTFDATTPPFCSASLYSACTQQAYLYGTPYPTCNSKTRRSRQSLSREIERILSRTVVESDNKTHNVEKRSTLTITFEDAMNECKHFFNFSCTTSSLENSLPDSNHDFKNSSISNCALDYMYTGNMSLASLHCEAYRSQVDAEVRRNSTFREANPDIVESFRSIACINNCNNHGECKNGNCICDDKYIEDDCSVSLRDYPAVVDTYAGGLCQLNRNVCCGGVPIYGSRFVKGITKQKLERFKIYINGTNLVEKTTVEELPILNPFEAEITVPCGKRKRASPNSDNSSIPFITGTRVSLTNDGFNYGPAQVYYIYDSTCQGVLNSTDGYTFYLLHGTCFIGEKCYTVGELDASDFCRRCVPSVNAYSWTNACVYDSTDPPRSKASPTITVSTFVVILQIVYVINGMVI</sequence>
<name>A0AAE0TGU7_9BIVA</name>
<dbReference type="InterPro" id="IPR058727">
    <property type="entry name" value="Helical_Vwde"/>
</dbReference>
<feature type="region of interest" description="Disordered" evidence="3">
    <location>
        <begin position="162"/>
        <end position="193"/>
    </location>
</feature>
<dbReference type="PROSITE" id="PS51233">
    <property type="entry name" value="VWFD"/>
    <property type="match status" value="1"/>
</dbReference>
<feature type="compositionally biased region" description="Low complexity" evidence="3">
    <location>
        <begin position="162"/>
        <end position="176"/>
    </location>
</feature>
<accession>A0AAE0TGU7</accession>
<evidence type="ECO:0000313" key="6">
    <source>
        <dbReference type="EMBL" id="KAK3609723.1"/>
    </source>
</evidence>
<feature type="compositionally biased region" description="Polar residues" evidence="3">
    <location>
        <begin position="177"/>
        <end position="193"/>
    </location>
</feature>
<dbReference type="Gene3D" id="2.10.25.10">
    <property type="entry name" value="Laminin"/>
    <property type="match status" value="1"/>
</dbReference>
<keyword evidence="7" id="KW-1185">Reference proteome</keyword>
<feature type="region of interest" description="Disordered" evidence="3">
    <location>
        <begin position="87"/>
        <end position="122"/>
    </location>
</feature>
<evidence type="ECO:0000256" key="1">
    <source>
        <dbReference type="ARBA" id="ARBA00023157"/>
    </source>
</evidence>
<reference evidence="6" key="3">
    <citation type="submission" date="2023-05" db="EMBL/GenBank/DDBJ databases">
        <authorList>
            <person name="Smith C.H."/>
        </authorList>
    </citation>
    <scope>NUCLEOTIDE SEQUENCE</scope>
    <source>
        <strain evidence="6">CHS0354</strain>
        <tissue evidence="6">Mantle</tissue>
    </source>
</reference>
<dbReference type="SMART" id="SM00216">
    <property type="entry name" value="VWD"/>
    <property type="match status" value="1"/>
</dbReference>
<keyword evidence="4" id="KW-0732">Signal</keyword>
<feature type="signal peptide" evidence="4">
    <location>
        <begin position="1"/>
        <end position="23"/>
    </location>
</feature>
<organism evidence="6 7">
    <name type="scientific">Potamilus streckersoni</name>
    <dbReference type="NCBI Taxonomy" id="2493646"/>
    <lineage>
        <taxon>Eukaryota</taxon>
        <taxon>Metazoa</taxon>
        <taxon>Spiralia</taxon>
        <taxon>Lophotrochozoa</taxon>
        <taxon>Mollusca</taxon>
        <taxon>Bivalvia</taxon>
        <taxon>Autobranchia</taxon>
        <taxon>Heteroconchia</taxon>
        <taxon>Palaeoheterodonta</taxon>
        <taxon>Unionida</taxon>
        <taxon>Unionoidea</taxon>
        <taxon>Unionidae</taxon>
        <taxon>Ambleminae</taxon>
        <taxon>Lampsilini</taxon>
        <taxon>Potamilus</taxon>
    </lineage>
</organism>
<keyword evidence="2" id="KW-0325">Glycoprotein</keyword>
<gene>
    <name evidence="6" type="ORF">CHS0354_011415</name>
</gene>
<evidence type="ECO:0000313" key="7">
    <source>
        <dbReference type="Proteomes" id="UP001195483"/>
    </source>
</evidence>
<dbReference type="AlphaFoldDB" id="A0AAE0TGU7"/>
<dbReference type="InterPro" id="IPR050780">
    <property type="entry name" value="Mucin_vWF_Thrombospondin_sf"/>
</dbReference>
<feature type="domain" description="VWFD" evidence="5">
    <location>
        <begin position="501"/>
        <end position="675"/>
    </location>
</feature>
<feature type="compositionally biased region" description="Polar residues" evidence="3">
    <location>
        <begin position="105"/>
        <end position="121"/>
    </location>
</feature>
<evidence type="ECO:0000259" key="5">
    <source>
        <dbReference type="PROSITE" id="PS51233"/>
    </source>
</evidence>
<dbReference type="InterPro" id="IPR001846">
    <property type="entry name" value="VWF_type-D"/>
</dbReference>
<dbReference type="PANTHER" id="PTHR11339">
    <property type="entry name" value="EXTRACELLULAR MATRIX GLYCOPROTEIN RELATED"/>
    <property type="match status" value="1"/>
</dbReference>
<dbReference type="Pfam" id="PF26129">
    <property type="entry name" value="Vwde"/>
    <property type="match status" value="1"/>
</dbReference>
<protein>
    <recommendedName>
        <fullName evidence="5">VWFD domain-containing protein</fullName>
    </recommendedName>
</protein>
<dbReference type="Pfam" id="PF00094">
    <property type="entry name" value="VWD"/>
    <property type="match status" value="1"/>
</dbReference>
<evidence type="ECO:0000256" key="3">
    <source>
        <dbReference type="SAM" id="MobiDB-lite"/>
    </source>
</evidence>
<reference evidence="6" key="1">
    <citation type="journal article" date="2021" name="Genome Biol. Evol.">
        <title>A High-Quality Reference Genome for a Parasitic Bivalve with Doubly Uniparental Inheritance (Bivalvia: Unionida).</title>
        <authorList>
            <person name="Smith C.H."/>
        </authorList>
    </citation>
    <scope>NUCLEOTIDE SEQUENCE</scope>
    <source>
        <strain evidence="6">CHS0354</strain>
    </source>
</reference>
<dbReference type="EMBL" id="JAEAOA010000707">
    <property type="protein sequence ID" value="KAK3609723.1"/>
    <property type="molecule type" value="Genomic_DNA"/>
</dbReference>
<comment type="caution">
    <text evidence="6">The sequence shown here is derived from an EMBL/GenBank/DDBJ whole genome shotgun (WGS) entry which is preliminary data.</text>
</comment>
<proteinExistence type="predicted"/>
<keyword evidence="1" id="KW-1015">Disulfide bond</keyword>
<dbReference type="Proteomes" id="UP001195483">
    <property type="component" value="Unassembled WGS sequence"/>
</dbReference>
<evidence type="ECO:0000256" key="2">
    <source>
        <dbReference type="ARBA" id="ARBA00023180"/>
    </source>
</evidence>
<evidence type="ECO:0000256" key="4">
    <source>
        <dbReference type="SAM" id="SignalP"/>
    </source>
</evidence>
<reference evidence="6" key="2">
    <citation type="journal article" date="2021" name="Genome Biol. Evol.">
        <title>Developing a high-quality reference genome for a parasitic bivalve with doubly uniparental inheritance (Bivalvia: Unionida).</title>
        <authorList>
            <person name="Smith C.H."/>
        </authorList>
    </citation>
    <scope>NUCLEOTIDE SEQUENCE</scope>
    <source>
        <strain evidence="6">CHS0354</strain>
        <tissue evidence="6">Mantle</tissue>
    </source>
</reference>
<feature type="compositionally biased region" description="Low complexity" evidence="3">
    <location>
        <begin position="87"/>
        <end position="104"/>
    </location>
</feature>
<feature type="chain" id="PRO_5042021163" description="VWFD domain-containing protein" evidence="4">
    <location>
        <begin position="24"/>
        <end position="1105"/>
    </location>
</feature>